<evidence type="ECO:0008006" key="4">
    <source>
        <dbReference type="Google" id="ProtNLM"/>
    </source>
</evidence>
<proteinExistence type="predicted"/>
<name>A0A517VYP0_9PLAN</name>
<dbReference type="AlphaFoldDB" id="A0A517VYP0"/>
<protein>
    <recommendedName>
        <fullName evidence="4">Transglutaminase-like domain-containing protein</fullName>
    </recommendedName>
</protein>
<organism evidence="2 3">
    <name type="scientific">Gimesia aquarii</name>
    <dbReference type="NCBI Taxonomy" id="2527964"/>
    <lineage>
        <taxon>Bacteria</taxon>
        <taxon>Pseudomonadati</taxon>
        <taxon>Planctomycetota</taxon>
        <taxon>Planctomycetia</taxon>
        <taxon>Planctomycetales</taxon>
        <taxon>Planctomycetaceae</taxon>
        <taxon>Gimesia</taxon>
    </lineage>
</organism>
<reference evidence="2 3" key="1">
    <citation type="submission" date="2019-03" db="EMBL/GenBank/DDBJ databases">
        <title>Deep-cultivation of Planctomycetes and their phenomic and genomic characterization uncovers novel biology.</title>
        <authorList>
            <person name="Wiegand S."/>
            <person name="Jogler M."/>
            <person name="Boedeker C."/>
            <person name="Pinto D."/>
            <person name="Vollmers J."/>
            <person name="Rivas-Marin E."/>
            <person name="Kohn T."/>
            <person name="Peeters S.H."/>
            <person name="Heuer A."/>
            <person name="Rast P."/>
            <person name="Oberbeckmann S."/>
            <person name="Bunk B."/>
            <person name="Jeske O."/>
            <person name="Meyerdierks A."/>
            <person name="Storesund J.E."/>
            <person name="Kallscheuer N."/>
            <person name="Luecker S."/>
            <person name="Lage O.M."/>
            <person name="Pohl T."/>
            <person name="Merkel B.J."/>
            <person name="Hornburger P."/>
            <person name="Mueller R.-W."/>
            <person name="Bruemmer F."/>
            <person name="Labrenz M."/>
            <person name="Spormann A.M."/>
            <person name="Op den Camp H."/>
            <person name="Overmann J."/>
            <person name="Amann R."/>
            <person name="Jetten M.S.M."/>
            <person name="Mascher T."/>
            <person name="Medema M.H."/>
            <person name="Devos D.P."/>
            <person name="Kaster A.-K."/>
            <person name="Ovreas L."/>
            <person name="Rohde M."/>
            <person name="Galperin M.Y."/>
            <person name="Jogler C."/>
        </authorList>
    </citation>
    <scope>NUCLEOTIDE SEQUENCE [LARGE SCALE GENOMIC DNA]</scope>
    <source>
        <strain evidence="2 3">V144</strain>
    </source>
</reference>
<evidence type="ECO:0000313" key="3">
    <source>
        <dbReference type="Proteomes" id="UP000318704"/>
    </source>
</evidence>
<feature type="signal peptide" evidence="1">
    <location>
        <begin position="1"/>
        <end position="25"/>
    </location>
</feature>
<keyword evidence="1" id="KW-0732">Signal</keyword>
<evidence type="ECO:0000256" key="1">
    <source>
        <dbReference type="SAM" id="SignalP"/>
    </source>
</evidence>
<dbReference type="Proteomes" id="UP000318704">
    <property type="component" value="Chromosome"/>
</dbReference>
<sequence length="562" mass="63971" precursor="true">MKHILPLSLLSILMFSIAQFSSLSANELKQPQNNVTDIIHPKIRSITKSEQISEVIAPEKITADQGFSYIARLSIPRAADRKSSSKCILLEDGMPLPHPHARHKLIREQGRGHYSHWTSNTLYFSTSDSSDPRTNGKKYELISTESYNQKQSSFNLTESQSEIRFPSISQRRPQPIKIVWKNQDSQTRVSPSWKRKGSPDLTSQETMLASILKPGMSSEEKSLAIWKFLVDWRYHHTPAESGDELHDPVKFLNVYGYGFCDDCATNFSVLANKAGLQSRVWGLGGHVVGETFYDGRWHMFDPDHQVFYRNQQGVIAGVEELSQHPELITKTPQDPIGSPSALIAQLYTSTGNNRVYKKRPQIKNTVVAPSLEPLDQVEFRYTNAEFIHQKGSAGVPKAPIVGNGTLKRTVRVVRNLKQTSPEHRQWHLKWPYVFLKGSLNLKLESPVPVPTVYVSHHLKSWEKLDGVMDKNNLHVSLDEWIQKQPTAVYECYFRLENPSKTDPANLIQQVNTEVIFQFAPRALAHMEKMNNTFQMKLTSDQVLPRANKQAGIKVQLVWNELE</sequence>
<gene>
    <name evidence="2" type="ORF">V144x_36030</name>
</gene>
<dbReference type="RefSeq" id="WP_144986522.1">
    <property type="nucleotide sequence ID" value="NZ_CP037920.1"/>
</dbReference>
<evidence type="ECO:0000313" key="2">
    <source>
        <dbReference type="EMBL" id="QDT98119.1"/>
    </source>
</evidence>
<accession>A0A517VYP0</accession>
<dbReference type="EMBL" id="CP037920">
    <property type="protein sequence ID" value="QDT98119.1"/>
    <property type="molecule type" value="Genomic_DNA"/>
</dbReference>
<dbReference type="KEGG" id="gaw:V144x_36030"/>
<feature type="chain" id="PRO_5022220546" description="Transglutaminase-like domain-containing protein" evidence="1">
    <location>
        <begin position="26"/>
        <end position="562"/>
    </location>
</feature>
<dbReference type="SUPFAM" id="SSF54001">
    <property type="entry name" value="Cysteine proteinases"/>
    <property type="match status" value="1"/>
</dbReference>
<dbReference type="InterPro" id="IPR038765">
    <property type="entry name" value="Papain-like_cys_pep_sf"/>
</dbReference>